<feature type="chain" id="PRO_5004543809" description="Secreted protein" evidence="2">
    <location>
        <begin position="22"/>
        <end position="122"/>
    </location>
</feature>
<gene>
    <name evidence="3" type="ORF">GLOTRDRAFT_130881</name>
</gene>
<keyword evidence="2" id="KW-0732">Signal</keyword>
<evidence type="ECO:0000256" key="1">
    <source>
        <dbReference type="SAM" id="MobiDB-lite"/>
    </source>
</evidence>
<evidence type="ECO:0000313" key="3">
    <source>
        <dbReference type="EMBL" id="EPQ53538.1"/>
    </source>
</evidence>
<proteinExistence type="predicted"/>
<protein>
    <recommendedName>
        <fullName evidence="5">Secreted protein</fullName>
    </recommendedName>
</protein>
<name>S7Q1Y0_GLOTA</name>
<dbReference type="AlphaFoldDB" id="S7Q1Y0"/>
<dbReference type="HOGENOM" id="CLU_2026985_0_0_1"/>
<dbReference type="RefSeq" id="XP_007867862.1">
    <property type="nucleotide sequence ID" value="XM_007869671.1"/>
</dbReference>
<dbReference type="GeneID" id="19302183"/>
<dbReference type="Proteomes" id="UP000030669">
    <property type="component" value="Unassembled WGS sequence"/>
</dbReference>
<feature type="region of interest" description="Disordered" evidence="1">
    <location>
        <begin position="82"/>
        <end position="104"/>
    </location>
</feature>
<dbReference type="EMBL" id="KB469305">
    <property type="protein sequence ID" value="EPQ53538.1"/>
    <property type="molecule type" value="Genomic_DNA"/>
</dbReference>
<keyword evidence="4" id="KW-1185">Reference proteome</keyword>
<accession>S7Q1Y0</accession>
<feature type="signal peptide" evidence="2">
    <location>
        <begin position="1"/>
        <end position="21"/>
    </location>
</feature>
<dbReference type="KEGG" id="gtr:GLOTRDRAFT_130881"/>
<organism evidence="3 4">
    <name type="scientific">Gloeophyllum trabeum (strain ATCC 11539 / FP-39264 / Madison 617)</name>
    <name type="common">Brown rot fungus</name>
    <dbReference type="NCBI Taxonomy" id="670483"/>
    <lineage>
        <taxon>Eukaryota</taxon>
        <taxon>Fungi</taxon>
        <taxon>Dikarya</taxon>
        <taxon>Basidiomycota</taxon>
        <taxon>Agaricomycotina</taxon>
        <taxon>Agaricomycetes</taxon>
        <taxon>Gloeophyllales</taxon>
        <taxon>Gloeophyllaceae</taxon>
        <taxon>Gloeophyllum</taxon>
    </lineage>
</organism>
<evidence type="ECO:0000313" key="4">
    <source>
        <dbReference type="Proteomes" id="UP000030669"/>
    </source>
</evidence>
<evidence type="ECO:0008006" key="5">
    <source>
        <dbReference type="Google" id="ProtNLM"/>
    </source>
</evidence>
<evidence type="ECO:0000256" key="2">
    <source>
        <dbReference type="SAM" id="SignalP"/>
    </source>
</evidence>
<reference evidence="3 4" key="1">
    <citation type="journal article" date="2012" name="Science">
        <title>The Paleozoic origin of enzymatic lignin decomposition reconstructed from 31 fungal genomes.</title>
        <authorList>
            <person name="Floudas D."/>
            <person name="Binder M."/>
            <person name="Riley R."/>
            <person name="Barry K."/>
            <person name="Blanchette R.A."/>
            <person name="Henrissat B."/>
            <person name="Martinez A.T."/>
            <person name="Otillar R."/>
            <person name="Spatafora J.W."/>
            <person name="Yadav J.S."/>
            <person name="Aerts A."/>
            <person name="Benoit I."/>
            <person name="Boyd A."/>
            <person name="Carlson A."/>
            <person name="Copeland A."/>
            <person name="Coutinho P.M."/>
            <person name="de Vries R.P."/>
            <person name="Ferreira P."/>
            <person name="Findley K."/>
            <person name="Foster B."/>
            <person name="Gaskell J."/>
            <person name="Glotzer D."/>
            <person name="Gorecki P."/>
            <person name="Heitman J."/>
            <person name="Hesse C."/>
            <person name="Hori C."/>
            <person name="Igarashi K."/>
            <person name="Jurgens J.A."/>
            <person name="Kallen N."/>
            <person name="Kersten P."/>
            <person name="Kohler A."/>
            <person name="Kuees U."/>
            <person name="Kumar T.K.A."/>
            <person name="Kuo A."/>
            <person name="LaButti K."/>
            <person name="Larrondo L.F."/>
            <person name="Lindquist E."/>
            <person name="Ling A."/>
            <person name="Lombard V."/>
            <person name="Lucas S."/>
            <person name="Lundell T."/>
            <person name="Martin R."/>
            <person name="McLaughlin D.J."/>
            <person name="Morgenstern I."/>
            <person name="Morin E."/>
            <person name="Murat C."/>
            <person name="Nagy L.G."/>
            <person name="Nolan M."/>
            <person name="Ohm R.A."/>
            <person name="Patyshakuliyeva A."/>
            <person name="Rokas A."/>
            <person name="Ruiz-Duenas F.J."/>
            <person name="Sabat G."/>
            <person name="Salamov A."/>
            <person name="Samejima M."/>
            <person name="Schmutz J."/>
            <person name="Slot J.C."/>
            <person name="St John F."/>
            <person name="Stenlid J."/>
            <person name="Sun H."/>
            <person name="Sun S."/>
            <person name="Syed K."/>
            <person name="Tsang A."/>
            <person name="Wiebenga A."/>
            <person name="Young D."/>
            <person name="Pisabarro A."/>
            <person name="Eastwood D.C."/>
            <person name="Martin F."/>
            <person name="Cullen D."/>
            <person name="Grigoriev I.V."/>
            <person name="Hibbett D.S."/>
        </authorList>
    </citation>
    <scope>NUCLEOTIDE SEQUENCE [LARGE SCALE GENOMIC DNA]</scope>
    <source>
        <strain evidence="3 4">ATCC 11539</strain>
    </source>
</reference>
<sequence length="122" mass="13382">MLRVSLFSLGFLLLSVVVVHAHPYSDVHRHSERALAKSSAEWPTYKCQNGDPGTPYKNFTVGSTGKAAYSWTCQGDIPQIPTKNNGTVLQKGKINPAPPAPRHKKRDYDLLGEACTVWCNSG</sequence>